<evidence type="ECO:0000313" key="10">
    <source>
        <dbReference type="Proteomes" id="UP000001861"/>
    </source>
</evidence>
<feature type="coiled-coil region" evidence="6">
    <location>
        <begin position="672"/>
        <end position="732"/>
    </location>
</feature>
<dbReference type="GeneID" id="6011942"/>
<comment type="caution">
    <text evidence="9">The sequence shown here is derived from an EMBL/GenBank/DDBJ whole genome shotgun (WGS) entry which is preliminary data.</text>
</comment>
<keyword evidence="3 6" id="KW-0175">Coiled coil</keyword>
<feature type="region of interest" description="Disordered" evidence="7">
    <location>
        <begin position="832"/>
        <end position="860"/>
    </location>
</feature>
<protein>
    <submittedName>
        <fullName evidence="9">Kinesin</fullName>
    </submittedName>
</protein>
<evidence type="ECO:0000256" key="3">
    <source>
        <dbReference type="ARBA" id="ARBA00023054"/>
    </source>
</evidence>
<evidence type="ECO:0000313" key="9">
    <source>
        <dbReference type="EMBL" id="EAU86378.2"/>
    </source>
</evidence>
<keyword evidence="1 5" id="KW-0547">Nucleotide-binding</keyword>
<feature type="compositionally biased region" description="Polar residues" evidence="7">
    <location>
        <begin position="885"/>
        <end position="904"/>
    </location>
</feature>
<dbReference type="Gene3D" id="3.40.850.10">
    <property type="entry name" value="Kinesin motor domain"/>
    <property type="match status" value="1"/>
</dbReference>
<dbReference type="HOGENOM" id="CLU_001485_34_0_1"/>
<dbReference type="eggNOG" id="KOG0242">
    <property type="taxonomic scope" value="Eukaryota"/>
</dbReference>
<dbReference type="GO" id="GO:0008017">
    <property type="term" value="F:microtubule binding"/>
    <property type="evidence" value="ECO:0007669"/>
    <property type="project" value="InterPro"/>
</dbReference>
<evidence type="ECO:0000256" key="7">
    <source>
        <dbReference type="SAM" id="MobiDB-lite"/>
    </source>
</evidence>
<dbReference type="RefSeq" id="XP_001835410.2">
    <property type="nucleotide sequence ID" value="XM_001835358.2"/>
</dbReference>
<feature type="compositionally biased region" description="Basic and acidic residues" evidence="7">
    <location>
        <begin position="47"/>
        <end position="59"/>
    </location>
</feature>
<sequence length="1004" mass="109705">MNDRSSWLAQASWHDSSNYSNDDHDDLKTTLDIDKDDTDTTNDNDDDHTTNDGPKHSKLETGPTRHLHTKATAFSLVSVLDLVARVHQPYKAPLSTEARTKNSLKPKSVLSPVPGSPTKRDGARSRPVTPSSPRKGSESPFLMPATSEMDVSVVDPESVLVDYQTVEAGDVSAEIDEAWLRAQQLDHGKEDKVMVSVRIRPSDSQSAWVPNPVEKSIKLDPNYAKHAGSGASTSTFNFDAVLTGTPNKPIYTTVARSHVHAAMDGYNAVIFAYGQTASGKTFTLSGNEEEPGIIPRAMRDVFGFIKRTPTREYLLRCSYLEIYNENIHDLLAPPSMAAANPVQIQGGVGGDIVLTPLREEVVTSLKGVREVLKRGEGNRRTACTDWNDRSSRSHSVFRLVIESRERGSGDDDDDVSFNGRTTPAPNGRQTPGLNGRQTPGLNGRQTPGPGGARLQARGGRSVQTSVLSLIDLAGSEKATSDKERTREGKYINTSLLTLGTVIGTLADNAAKRKSDHVPFRNSKLTRMLQPSLSGNARISVICTVNPDTSAITETMSTLLFAKRIKNVKLNAQKKELIDTDALIERYRKEIEDLKKRLAEREAEAPVRNRRLSAREQIDESKAMKDLNGRIQQLTKLILTSQSVEDMKEGESRPGSPQKIDFDMSPYQLQQELLTARTQLESQANQILSLEAQLTARPPLPLDAPEESKDKLIAEQAKTIRELEIVVRGYEDNLGEPLRKVREDVEREFEERLGELERKVEEGKRWADELVKEVEKEKRLRTKLEVERQALAAFVSKFDSLGLGLGISAPPPSSKLNPPKLAEGGAMQVFAERQQAKQNQSAQVTSSSMIPSTPKIGTSMIPSTPRIAPIGSTSFASHILSNRKTGSLSAGVTPSTPAPASNNANGTSGTSTDTSDGTTTTSTEFTLEDLGGSPIKFPDTFSQSSTLVHEPSLMEQVLPEDLGGEVTDMSFDELEVEHQLLARSVRAGGVGDKENAAPAAFYLCM</sequence>
<evidence type="ECO:0000256" key="5">
    <source>
        <dbReference type="PROSITE-ProRule" id="PRU00283"/>
    </source>
</evidence>
<dbReference type="PROSITE" id="PS00411">
    <property type="entry name" value="KINESIN_MOTOR_1"/>
    <property type="match status" value="1"/>
</dbReference>
<dbReference type="AlphaFoldDB" id="A8NPV3"/>
<dbReference type="OrthoDB" id="3176171at2759"/>
<dbReference type="OMA" id="MKDVFAY"/>
<dbReference type="GO" id="GO:0005524">
    <property type="term" value="F:ATP binding"/>
    <property type="evidence" value="ECO:0007669"/>
    <property type="project" value="UniProtKB-UniRule"/>
</dbReference>
<reference evidence="9 10" key="1">
    <citation type="journal article" date="2010" name="Proc. Natl. Acad. Sci. U.S.A.">
        <title>Insights into evolution of multicellular fungi from the assembled chromosomes of the mushroom Coprinopsis cinerea (Coprinus cinereus).</title>
        <authorList>
            <person name="Stajich J.E."/>
            <person name="Wilke S.K."/>
            <person name="Ahren D."/>
            <person name="Au C.H."/>
            <person name="Birren B.W."/>
            <person name="Borodovsky M."/>
            <person name="Burns C."/>
            <person name="Canback B."/>
            <person name="Casselton L.A."/>
            <person name="Cheng C.K."/>
            <person name="Deng J."/>
            <person name="Dietrich F.S."/>
            <person name="Fargo D.C."/>
            <person name="Farman M.L."/>
            <person name="Gathman A.C."/>
            <person name="Goldberg J."/>
            <person name="Guigo R."/>
            <person name="Hoegger P.J."/>
            <person name="Hooker J.B."/>
            <person name="Huggins A."/>
            <person name="James T.Y."/>
            <person name="Kamada T."/>
            <person name="Kilaru S."/>
            <person name="Kodira C."/>
            <person name="Kues U."/>
            <person name="Kupfer D."/>
            <person name="Kwan H.S."/>
            <person name="Lomsadze A."/>
            <person name="Li W."/>
            <person name="Lilly W.W."/>
            <person name="Ma L.J."/>
            <person name="Mackey A.J."/>
            <person name="Manning G."/>
            <person name="Martin F."/>
            <person name="Muraguchi H."/>
            <person name="Natvig D.O."/>
            <person name="Palmerini H."/>
            <person name="Ramesh M.A."/>
            <person name="Rehmeyer C.J."/>
            <person name="Roe B.A."/>
            <person name="Shenoy N."/>
            <person name="Stanke M."/>
            <person name="Ter-Hovhannisyan V."/>
            <person name="Tunlid A."/>
            <person name="Velagapudi R."/>
            <person name="Vision T.J."/>
            <person name="Zeng Q."/>
            <person name="Zolan M.E."/>
            <person name="Pukkila P.J."/>
        </authorList>
    </citation>
    <scope>NUCLEOTIDE SEQUENCE [LARGE SCALE GENOMIC DNA]</scope>
    <source>
        <strain evidence="10">Okayama-7 / 130 / ATCC MYA-4618 / FGSC 9003</strain>
    </source>
</reference>
<comment type="similarity">
    <text evidence="5">Belongs to the TRAFAC class myosin-kinesin ATPase superfamily. Kinesin family.</text>
</comment>
<dbReference type="InterPro" id="IPR027640">
    <property type="entry name" value="Kinesin-like_fam"/>
</dbReference>
<proteinExistence type="inferred from homology"/>
<dbReference type="SUPFAM" id="SSF52540">
    <property type="entry name" value="P-loop containing nucleoside triphosphate hydrolases"/>
    <property type="match status" value="1"/>
</dbReference>
<feature type="region of interest" description="Disordered" evidence="7">
    <location>
        <begin position="885"/>
        <end position="933"/>
    </location>
</feature>
<feature type="region of interest" description="Disordered" evidence="7">
    <location>
        <begin position="94"/>
        <end position="142"/>
    </location>
</feature>
<dbReference type="InterPro" id="IPR036961">
    <property type="entry name" value="Kinesin_motor_dom_sf"/>
</dbReference>
<dbReference type="STRING" id="240176.A8NPV3"/>
<feature type="domain" description="Kinesin motor" evidence="8">
    <location>
        <begin position="192"/>
        <end position="567"/>
    </location>
</feature>
<dbReference type="SMART" id="SM00129">
    <property type="entry name" value="KISc"/>
    <property type="match status" value="1"/>
</dbReference>
<evidence type="ECO:0000259" key="8">
    <source>
        <dbReference type="PROSITE" id="PS50067"/>
    </source>
</evidence>
<dbReference type="Proteomes" id="UP000001861">
    <property type="component" value="Unassembled WGS sequence"/>
</dbReference>
<name>A8NPV3_COPC7</name>
<feature type="compositionally biased region" description="Acidic residues" evidence="7">
    <location>
        <begin position="34"/>
        <end position="46"/>
    </location>
</feature>
<feature type="region of interest" description="Disordered" evidence="7">
    <location>
        <begin position="402"/>
        <end position="460"/>
    </location>
</feature>
<dbReference type="InParanoid" id="A8NPV3"/>
<feature type="coiled-coil region" evidence="6">
    <location>
        <begin position="569"/>
        <end position="603"/>
    </location>
</feature>
<dbReference type="GO" id="GO:0000278">
    <property type="term" value="P:mitotic cell cycle"/>
    <property type="evidence" value="ECO:0007669"/>
    <property type="project" value="TreeGrafter"/>
</dbReference>
<dbReference type="PRINTS" id="PR00380">
    <property type="entry name" value="KINESINHEAVY"/>
</dbReference>
<dbReference type="Pfam" id="PF00225">
    <property type="entry name" value="Kinesin"/>
    <property type="match status" value="2"/>
</dbReference>
<feature type="compositionally biased region" description="Polar residues" evidence="7">
    <location>
        <begin position="835"/>
        <end position="850"/>
    </location>
</feature>
<evidence type="ECO:0000256" key="4">
    <source>
        <dbReference type="ARBA" id="ARBA00023175"/>
    </source>
</evidence>
<evidence type="ECO:0000256" key="1">
    <source>
        <dbReference type="ARBA" id="ARBA00022741"/>
    </source>
</evidence>
<accession>A8NPV3</accession>
<dbReference type="KEGG" id="cci:CC1G_05372"/>
<dbReference type="PANTHER" id="PTHR47968:SF75">
    <property type="entry name" value="CENTROMERE-ASSOCIATED PROTEIN E"/>
    <property type="match status" value="1"/>
</dbReference>
<dbReference type="PROSITE" id="PS50067">
    <property type="entry name" value="KINESIN_MOTOR_2"/>
    <property type="match status" value="1"/>
</dbReference>
<dbReference type="EMBL" id="AACS02000008">
    <property type="protein sequence ID" value="EAU86378.2"/>
    <property type="molecule type" value="Genomic_DNA"/>
</dbReference>
<dbReference type="GO" id="GO:0007018">
    <property type="term" value="P:microtubule-based movement"/>
    <property type="evidence" value="ECO:0007669"/>
    <property type="project" value="InterPro"/>
</dbReference>
<keyword evidence="2 5" id="KW-0067">ATP-binding</keyword>
<keyword evidence="4 5" id="KW-0505">Motor protein</keyword>
<dbReference type="VEuPathDB" id="FungiDB:CC1G_05372"/>
<dbReference type="InterPro" id="IPR019821">
    <property type="entry name" value="Kinesin_motor_CS"/>
</dbReference>
<dbReference type="InterPro" id="IPR001752">
    <property type="entry name" value="Kinesin_motor_dom"/>
</dbReference>
<feature type="compositionally biased region" description="Polar residues" evidence="7">
    <location>
        <begin position="418"/>
        <end position="445"/>
    </location>
</feature>
<feature type="binding site" evidence="5">
    <location>
        <begin position="274"/>
        <end position="281"/>
    </location>
    <ligand>
        <name>ATP</name>
        <dbReference type="ChEBI" id="CHEBI:30616"/>
    </ligand>
</feature>
<feature type="compositionally biased region" description="Basic and acidic residues" evidence="7">
    <location>
        <begin position="21"/>
        <end position="33"/>
    </location>
</feature>
<dbReference type="InterPro" id="IPR027417">
    <property type="entry name" value="P-loop_NTPase"/>
</dbReference>
<dbReference type="GO" id="GO:0003777">
    <property type="term" value="F:microtubule motor activity"/>
    <property type="evidence" value="ECO:0007669"/>
    <property type="project" value="InterPro"/>
</dbReference>
<dbReference type="FunCoup" id="A8NPV3">
    <property type="interactions" value="46"/>
</dbReference>
<feature type="compositionally biased region" description="Low complexity" evidence="7">
    <location>
        <begin position="905"/>
        <end position="922"/>
    </location>
</feature>
<dbReference type="PANTHER" id="PTHR47968">
    <property type="entry name" value="CENTROMERE PROTEIN E"/>
    <property type="match status" value="1"/>
</dbReference>
<evidence type="ECO:0000256" key="6">
    <source>
        <dbReference type="SAM" id="Coils"/>
    </source>
</evidence>
<evidence type="ECO:0000256" key="2">
    <source>
        <dbReference type="ARBA" id="ARBA00022840"/>
    </source>
</evidence>
<feature type="region of interest" description="Disordered" evidence="7">
    <location>
        <begin position="1"/>
        <end position="66"/>
    </location>
</feature>
<dbReference type="GO" id="GO:0005874">
    <property type="term" value="C:microtubule"/>
    <property type="evidence" value="ECO:0007669"/>
    <property type="project" value="TreeGrafter"/>
</dbReference>
<keyword evidence="10" id="KW-1185">Reference proteome</keyword>
<gene>
    <name evidence="9" type="ORF">CC1G_05372</name>
</gene>
<organism evidence="9 10">
    <name type="scientific">Coprinopsis cinerea (strain Okayama-7 / 130 / ATCC MYA-4618 / FGSC 9003)</name>
    <name type="common">Inky cap fungus</name>
    <name type="synonym">Hormographiella aspergillata</name>
    <dbReference type="NCBI Taxonomy" id="240176"/>
    <lineage>
        <taxon>Eukaryota</taxon>
        <taxon>Fungi</taxon>
        <taxon>Dikarya</taxon>
        <taxon>Basidiomycota</taxon>
        <taxon>Agaricomycotina</taxon>
        <taxon>Agaricomycetes</taxon>
        <taxon>Agaricomycetidae</taxon>
        <taxon>Agaricales</taxon>
        <taxon>Agaricineae</taxon>
        <taxon>Psathyrellaceae</taxon>
        <taxon>Coprinopsis</taxon>
    </lineage>
</organism>